<gene>
    <name evidence="6" type="primary">scpB</name>
    <name evidence="6" type="ORF">FHK82_09055</name>
</gene>
<organism evidence="6 7">
    <name type="scientific">Sedimenticola thiotaurini</name>
    <dbReference type="NCBI Taxonomy" id="1543721"/>
    <lineage>
        <taxon>Bacteria</taxon>
        <taxon>Pseudomonadati</taxon>
        <taxon>Pseudomonadota</taxon>
        <taxon>Gammaproteobacteria</taxon>
        <taxon>Chromatiales</taxon>
        <taxon>Sedimenticolaceae</taxon>
        <taxon>Sedimenticola</taxon>
    </lineage>
</organism>
<keyword evidence="2" id="KW-0132">Cell division</keyword>
<evidence type="ECO:0000313" key="7">
    <source>
        <dbReference type="Proteomes" id="UP000317355"/>
    </source>
</evidence>
<evidence type="ECO:0000256" key="3">
    <source>
        <dbReference type="ARBA" id="ARBA00022829"/>
    </source>
</evidence>
<dbReference type="PANTHER" id="PTHR34298">
    <property type="entry name" value="SEGREGATION AND CONDENSATION PROTEIN B"/>
    <property type="match status" value="1"/>
</dbReference>
<dbReference type="AlphaFoldDB" id="A0A558D1T5"/>
<keyword evidence="1" id="KW-0963">Cytoplasm</keyword>
<dbReference type="InterPro" id="IPR036390">
    <property type="entry name" value="WH_DNA-bd_sf"/>
</dbReference>
<dbReference type="PANTHER" id="PTHR34298:SF2">
    <property type="entry name" value="SEGREGATION AND CONDENSATION PROTEIN B"/>
    <property type="match status" value="1"/>
</dbReference>
<dbReference type="InterPro" id="IPR036388">
    <property type="entry name" value="WH-like_DNA-bd_sf"/>
</dbReference>
<dbReference type="EMBL" id="VMRY01000038">
    <property type="protein sequence ID" value="TVT54977.1"/>
    <property type="molecule type" value="Genomic_DNA"/>
</dbReference>
<feature type="region of interest" description="Disordered" evidence="5">
    <location>
        <begin position="235"/>
        <end position="267"/>
    </location>
</feature>
<reference evidence="6 7" key="1">
    <citation type="submission" date="2019-07" db="EMBL/GenBank/DDBJ databases">
        <title>The pathways for chlorine oxyanion respiration interact through the shared metabolite chlorate.</title>
        <authorList>
            <person name="Barnum T.P."/>
            <person name="Cheng Y."/>
            <person name="Hill K.A."/>
            <person name="Lucas L.N."/>
            <person name="Carlson H.K."/>
            <person name="Coates J.D."/>
        </authorList>
    </citation>
    <scope>NUCLEOTIDE SEQUENCE [LARGE SCALE GENOMIC DNA]</scope>
    <source>
        <strain evidence="6">BK-3</strain>
    </source>
</reference>
<comment type="caution">
    <text evidence="6">The sequence shown here is derived from an EMBL/GenBank/DDBJ whole genome shotgun (WGS) entry which is preliminary data.</text>
</comment>
<dbReference type="Proteomes" id="UP000317355">
    <property type="component" value="Unassembled WGS sequence"/>
</dbReference>
<proteinExistence type="predicted"/>
<protein>
    <submittedName>
        <fullName evidence="6">SMC-Scp complex subunit ScpB</fullName>
    </submittedName>
</protein>
<name>A0A558D1T5_9GAMM</name>
<dbReference type="SUPFAM" id="SSF46785">
    <property type="entry name" value="Winged helix' DNA-binding domain"/>
    <property type="match status" value="2"/>
</dbReference>
<dbReference type="GO" id="GO:0051304">
    <property type="term" value="P:chromosome separation"/>
    <property type="evidence" value="ECO:0007669"/>
    <property type="project" value="InterPro"/>
</dbReference>
<evidence type="ECO:0000313" key="6">
    <source>
        <dbReference type="EMBL" id="TVT54977.1"/>
    </source>
</evidence>
<accession>A0A558D1T5</accession>
<evidence type="ECO:0000256" key="1">
    <source>
        <dbReference type="ARBA" id="ARBA00022490"/>
    </source>
</evidence>
<dbReference type="NCBIfam" id="TIGR00281">
    <property type="entry name" value="SMC-Scp complex subunit ScpB"/>
    <property type="match status" value="1"/>
</dbReference>
<dbReference type="GO" id="GO:0051301">
    <property type="term" value="P:cell division"/>
    <property type="evidence" value="ECO:0007669"/>
    <property type="project" value="UniProtKB-KW"/>
</dbReference>
<feature type="compositionally biased region" description="Acidic residues" evidence="5">
    <location>
        <begin position="239"/>
        <end position="249"/>
    </location>
</feature>
<evidence type="ECO:0000256" key="2">
    <source>
        <dbReference type="ARBA" id="ARBA00022618"/>
    </source>
</evidence>
<dbReference type="STRING" id="1543721.AAY24_04985"/>
<evidence type="ECO:0000256" key="4">
    <source>
        <dbReference type="ARBA" id="ARBA00023306"/>
    </source>
</evidence>
<dbReference type="Gene3D" id="1.10.10.10">
    <property type="entry name" value="Winged helix-like DNA-binding domain superfamily/Winged helix DNA-binding domain"/>
    <property type="match status" value="2"/>
</dbReference>
<keyword evidence="4" id="KW-0131">Cell cycle</keyword>
<keyword evidence="3" id="KW-0159">Chromosome partition</keyword>
<dbReference type="InterPro" id="IPR005234">
    <property type="entry name" value="ScpB_csome_segregation"/>
</dbReference>
<dbReference type="Pfam" id="PF04079">
    <property type="entry name" value="SMC_ScpB"/>
    <property type="match status" value="1"/>
</dbReference>
<sequence>MDKLKQIVEAALLAAGAPLTLERLQELFLEEERPEKKDLRDAITALGEDYEGRGIEIAEVGGGFRINVREQFAPWVSRLWEERAPRYSRALMETLALIAYRQPITRGEIEEIRGVSVSSNIVKTLLEREWVRVVGTRDVPGKPSLYATTREFLNYFGLKSLDELPTLQQIRDLDSINRELELTDPGSEIPEDEALAQLTGSAATVLEDPDDEIQGSDDTAESEHLAEVITIHSGLYSEELADSDNDEGTSESTLNSEQTEPDETRHE</sequence>
<evidence type="ECO:0000256" key="5">
    <source>
        <dbReference type="SAM" id="MobiDB-lite"/>
    </source>
</evidence>